<feature type="transmembrane region" description="Helical" evidence="1">
    <location>
        <begin position="101"/>
        <end position="121"/>
    </location>
</feature>
<keyword evidence="1" id="KW-1133">Transmembrane helix</keyword>
<dbReference type="EMBL" id="JAMWDU010000003">
    <property type="protein sequence ID" value="MCP8887274.1"/>
    <property type="molecule type" value="Genomic_DNA"/>
</dbReference>
<keyword evidence="1" id="KW-0472">Membrane</keyword>
<dbReference type="AlphaFoldDB" id="A0A9Q4FSW7"/>
<name>A0A9Q4FSW7_9HYPH</name>
<gene>
    <name evidence="2" type="ORF">NF348_09180</name>
</gene>
<organism evidence="2 3">
    <name type="scientific">Devosia ureilytica</name>
    <dbReference type="NCBI Taxonomy" id="2952754"/>
    <lineage>
        <taxon>Bacteria</taxon>
        <taxon>Pseudomonadati</taxon>
        <taxon>Pseudomonadota</taxon>
        <taxon>Alphaproteobacteria</taxon>
        <taxon>Hyphomicrobiales</taxon>
        <taxon>Devosiaceae</taxon>
        <taxon>Devosia</taxon>
    </lineage>
</organism>
<evidence type="ECO:0000313" key="3">
    <source>
        <dbReference type="Proteomes" id="UP001060275"/>
    </source>
</evidence>
<feature type="transmembrane region" description="Helical" evidence="1">
    <location>
        <begin position="69"/>
        <end position="89"/>
    </location>
</feature>
<evidence type="ECO:0000256" key="1">
    <source>
        <dbReference type="SAM" id="Phobius"/>
    </source>
</evidence>
<keyword evidence="3" id="KW-1185">Reference proteome</keyword>
<evidence type="ECO:0000313" key="2">
    <source>
        <dbReference type="EMBL" id="MCP8887274.1"/>
    </source>
</evidence>
<accession>A0A9Q4FSW7</accession>
<feature type="transmembrane region" description="Helical" evidence="1">
    <location>
        <begin position="12"/>
        <end position="31"/>
    </location>
</feature>
<proteinExistence type="predicted"/>
<reference evidence="2" key="1">
    <citation type="submission" date="2022-06" db="EMBL/GenBank/DDBJ databases">
        <title>Devosia sp. XJ19-45 genome assembly.</title>
        <authorList>
            <person name="Li B."/>
            <person name="Cai M."/>
            <person name="Nie G."/>
            <person name="Li W."/>
        </authorList>
    </citation>
    <scope>NUCLEOTIDE SEQUENCE</scope>
    <source>
        <strain evidence="2">XJ19-45</strain>
    </source>
</reference>
<sequence length="139" mass="15086">MTQPSVIRLNLLRTCYALMFVGLGITVWPQVLVGAADQPLMTGAVNALLAGLGLTCGLGLMTPLRMLPLLIFEVVWKLIWSVSVALPLWQSGRFTPAAGDILFAVAFAVPFVLIIPWGYAMRSCTRVEPWRSGQTIAAE</sequence>
<keyword evidence="1" id="KW-0812">Transmembrane</keyword>
<dbReference type="Proteomes" id="UP001060275">
    <property type="component" value="Unassembled WGS sequence"/>
</dbReference>
<comment type="caution">
    <text evidence="2">The sequence shown here is derived from an EMBL/GenBank/DDBJ whole genome shotgun (WGS) entry which is preliminary data.</text>
</comment>
<feature type="transmembrane region" description="Helical" evidence="1">
    <location>
        <begin position="43"/>
        <end position="62"/>
    </location>
</feature>
<protein>
    <submittedName>
        <fullName evidence="2">Uncharacterized protein</fullName>
    </submittedName>
</protein>
<dbReference type="RefSeq" id="WP_254674358.1">
    <property type="nucleotide sequence ID" value="NZ_JAMWDU010000003.1"/>
</dbReference>